<name>A0A9P6ZFQ6_9AGAM</name>
<keyword evidence="3" id="KW-1185">Reference proteome</keyword>
<sequence length="217" mass="22996">MPAPEVAPVHTHAETAKTLGHVNLMVDTLIANATIDEQVPVISAAALRAITRNLLATGTPSLAAAFTAAARSRLRQTSARRIATTNGLFTTSHNGIHAIPTQELDNALARARSLYGAGMGFASLGILSSIVKATVGLRWEEDGAMADVLAIIDADISQAMQSCKEELEGGRVSDTAIPQEAIGNLWSDIGESARDVEIWGGEFPFDRASNSIECWKF</sequence>
<gene>
    <name evidence="2" type="ORF">EV702DRAFT_1203496</name>
    <name evidence="1" type="ORF">EV702DRAFT_1205313</name>
</gene>
<organism evidence="1 3">
    <name type="scientific">Suillus placidus</name>
    <dbReference type="NCBI Taxonomy" id="48579"/>
    <lineage>
        <taxon>Eukaryota</taxon>
        <taxon>Fungi</taxon>
        <taxon>Dikarya</taxon>
        <taxon>Basidiomycota</taxon>
        <taxon>Agaricomycotina</taxon>
        <taxon>Agaricomycetes</taxon>
        <taxon>Agaricomycetidae</taxon>
        <taxon>Boletales</taxon>
        <taxon>Suillineae</taxon>
        <taxon>Suillaceae</taxon>
        <taxon>Suillus</taxon>
    </lineage>
</organism>
<dbReference type="OrthoDB" id="3219836at2759"/>
<comment type="caution">
    <text evidence="1">The sequence shown here is derived from an EMBL/GenBank/DDBJ whole genome shotgun (WGS) entry which is preliminary data.</text>
</comment>
<dbReference type="Proteomes" id="UP000714275">
    <property type="component" value="Unassembled WGS sequence"/>
</dbReference>
<reference evidence="1" key="1">
    <citation type="journal article" date="2020" name="New Phytol.">
        <title>Comparative genomics reveals dynamic genome evolution in host specialist ectomycorrhizal fungi.</title>
        <authorList>
            <person name="Lofgren L.A."/>
            <person name="Nguyen N.H."/>
            <person name="Vilgalys R."/>
            <person name="Ruytinx J."/>
            <person name="Liao H.L."/>
            <person name="Branco S."/>
            <person name="Kuo A."/>
            <person name="LaButti K."/>
            <person name="Lipzen A."/>
            <person name="Andreopoulos W."/>
            <person name="Pangilinan J."/>
            <person name="Riley R."/>
            <person name="Hundley H."/>
            <person name="Na H."/>
            <person name="Barry K."/>
            <person name="Grigoriev I.V."/>
            <person name="Stajich J.E."/>
            <person name="Kennedy P.G."/>
        </authorList>
    </citation>
    <scope>NUCLEOTIDE SEQUENCE</scope>
    <source>
        <strain evidence="1">DOB743</strain>
    </source>
</reference>
<protein>
    <submittedName>
        <fullName evidence="1">Uncharacterized protein</fullName>
    </submittedName>
</protein>
<evidence type="ECO:0000313" key="1">
    <source>
        <dbReference type="EMBL" id="KAG1763908.1"/>
    </source>
</evidence>
<evidence type="ECO:0000313" key="3">
    <source>
        <dbReference type="Proteomes" id="UP000714275"/>
    </source>
</evidence>
<dbReference type="EMBL" id="JABBWD010000083">
    <property type="protein sequence ID" value="KAG1767843.1"/>
    <property type="molecule type" value="Genomic_DNA"/>
</dbReference>
<accession>A0A9P6ZFQ6</accession>
<dbReference type="EMBL" id="JABBWD010000141">
    <property type="protein sequence ID" value="KAG1763908.1"/>
    <property type="molecule type" value="Genomic_DNA"/>
</dbReference>
<proteinExistence type="predicted"/>
<evidence type="ECO:0000313" key="2">
    <source>
        <dbReference type="EMBL" id="KAG1767843.1"/>
    </source>
</evidence>
<dbReference type="AlphaFoldDB" id="A0A9P6ZFQ6"/>